<dbReference type="RefSeq" id="XP_064767008.1">
    <property type="nucleotide sequence ID" value="XM_064910083.1"/>
</dbReference>
<dbReference type="Proteomes" id="UP001498771">
    <property type="component" value="Unassembled WGS sequence"/>
</dbReference>
<dbReference type="EMBL" id="JBBJBU010000009">
    <property type="protein sequence ID" value="KAK7203975.1"/>
    <property type="molecule type" value="Genomic_DNA"/>
</dbReference>
<reference evidence="1 2" key="1">
    <citation type="submission" date="2024-03" db="EMBL/GenBank/DDBJ databases">
        <title>Genome-scale model development and genomic sequencing of the oleaginous clade Lipomyces.</title>
        <authorList>
            <consortium name="Lawrence Berkeley National Laboratory"/>
            <person name="Czajka J.J."/>
            <person name="Han Y."/>
            <person name="Kim J."/>
            <person name="Mondo S.J."/>
            <person name="Hofstad B.A."/>
            <person name="Robles A."/>
            <person name="Haridas S."/>
            <person name="Riley R."/>
            <person name="LaButti K."/>
            <person name="Pangilinan J."/>
            <person name="Andreopoulos W."/>
            <person name="Lipzen A."/>
            <person name="Yan J."/>
            <person name="Wang M."/>
            <person name="Ng V."/>
            <person name="Grigoriev I.V."/>
            <person name="Spatafora J.W."/>
            <person name="Magnuson J.K."/>
            <person name="Baker S.E."/>
            <person name="Pomraning K.R."/>
        </authorList>
    </citation>
    <scope>NUCLEOTIDE SEQUENCE [LARGE SCALE GENOMIC DNA]</scope>
    <source>
        <strain evidence="1 2">Phaff 52-87</strain>
    </source>
</reference>
<keyword evidence="2" id="KW-1185">Reference proteome</keyword>
<accession>A0ABR1F2E0</accession>
<proteinExistence type="predicted"/>
<organism evidence="1 2">
    <name type="scientific">Myxozyma melibiosi</name>
    <dbReference type="NCBI Taxonomy" id="54550"/>
    <lineage>
        <taxon>Eukaryota</taxon>
        <taxon>Fungi</taxon>
        <taxon>Dikarya</taxon>
        <taxon>Ascomycota</taxon>
        <taxon>Saccharomycotina</taxon>
        <taxon>Lipomycetes</taxon>
        <taxon>Lipomycetales</taxon>
        <taxon>Lipomycetaceae</taxon>
        <taxon>Myxozyma</taxon>
    </lineage>
</organism>
<protein>
    <submittedName>
        <fullName evidence="1">Uncharacterized protein</fullName>
    </submittedName>
</protein>
<dbReference type="GeneID" id="90035595"/>
<gene>
    <name evidence="1" type="ORF">BZA70DRAFT_196785</name>
</gene>
<comment type="caution">
    <text evidence="1">The sequence shown here is derived from an EMBL/GenBank/DDBJ whole genome shotgun (WGS) entry which is preliminary data.</text>
</comment>
<name>A0ABR1F2E0_9ASCO</name>
<evidence type="ECO:0000313" key="1">
    <source>
        <dbReference type="EMBL" id="KAK7203975.1"/>
    </source>
</evidence>
<sequence length="490" mass="55617">MASRSGQGTFNLLIVLLVLSLITLWRVSLPRRLEPYSVPLPDIRRHITFQLPSYLSSLQPELDTSNLEIGDGHGRVRASRLRKLSEQSAKLRTTRGLAKELTSFMFQCATGTPKSAEVFDTFVSLKYEILEVRVMNEQFPVTYNPTILALPPSSHFPFLIVARVRGDGLMQQTLICEGKYHDETKDNAYGFPVTTRLIGCATSAKLLQVPQTPARDCQARDFMSDVPGYHDPRIFWSMDGAPLMIINQQSRYGCFGLWVIDLRSVYPSLRYRVNRSLLNQFPTVMELTRLEGRGTVEKNYLMFYDSATSESYVQYDLAYNKRHFAKLIGNGLTTSNLTSPLELPCITEDATWHQATNAIKIVLCNYGECTPGPENTVFMSFLHKKLGVKGSFKVQYHRYVAVWKSTAPFELIGFGDKHVRFDNEDRWEQMYDVEGKFMYTVSVNWETNQNRYEGYLNEKVIVSLGVGDHGNAAVVLPARDLLTCMHSCSA</sequence>
<evidence type="ECO:0000313" key="2">
    <source>
        <dbReference type="Proteomes" id="UP001498771"/>
    </source>
</evidence>